<dbReference type="InterPro" id="IPR000551">
    <property type="entry name" value="MerR-type_HTH_dom"/>
</dbReference>
<dbReference type="Gene3D" id="1.10.1660.10">
    <property type="match status" value="1"/>
</dbReference>
<keyword evidence="1" id="KW-0238">DNA-binding</keyword>
<comment type="caution">
    <text evidence="3">The sequence shown here is derived from an EMBL/GenBank/DDBJ whole genome shotgun (WGS) entry which is preliminary data.</text>
</comment>
<evidence type="ECO:0000259" key="2">
    <source>
        <dbReference type="PROSITE" id="PS50937"/>
    </source>
</evidence>
<reference evidence="3 4" key="1">
    <citation type="submission" date="2021-04" db="EMBL/GenBank/DDBJ databases">
        <authorList>
            <person name="Rakotoarivonina H."/>
        </authorList>
    </citation>
    <scope>NUCLEOTIDE SEQUENCE [LARGE SCALE GENOMIC DNA]</scope>
    <source>
        <strain evidence="3 4">XE</strain>
    </source>
</reference>
<dbReference type="PROSITE" id="PS00552">
    <property type="entry name" value="HTH_MERR_1"/>
    <property type="match status" value="1"/>
</dbReference>
<dbReference type="Proteomes" id="UP000681526">
    <property type="component" value="Unassembled WGS sequence"/>
</dbReference>
<keyword evidence="4" id="KW-1185">Reference proteome</keyword>
<dbReference type="PROSITE" id="PS50937">
    <property type="entry name" value="HTH_MERR_2"/>
    <property type="match status" value="1"/>
</dbReference>
<evidence type="ECO:0000256" key="1">
    <source>
        <dbReference type="ARBA" id="ARBA00023125"/>
    </source>
</evidence>
<evidence type="ECO:0000313" key="3">
    <source>
        <dbReference type="EMBL" id="CAG5081518.1"/>
    </source>
</evidence>
<dbReference type="SUPFAM" id="SSF46955">
    <property type="entry name" value="Putative DNA-binding domain"/>
    <property type="match status" value="1"/>
</dbReference>
<evidence type="ECO:0000313" key="4">
    <source>
        <dbReference type="Proteomes" id="UP000681526"/>
    </source>
</evidence>
<dbReference type="SMART" id="SM00422">
    <property type="entry name" value="HTH_MERR"/>
    <property type="match status" value="1"/>
</dbReference>
<dbReference type="InterPro" id="IPR009061">
    <property type="entry name" value="DNA-bd_dom_put_sf"/>
</dbReference>
<protein>
    <submittedName>
        <fullName evidence="3">Transcriptional regulator, MerR family</fullName>
    </submittedName>
</protein>
<feature type="domain" description="HTH merR-type" evidence="2">
    <location>
        <begin position="1"/>
        <end position="57"/>
    </location>
</feature>
<proteinExistence type="predicted"/>
<name>A0ABM8V1R3_THEXY</name>
<sequence>MFKISEFSKISRVSVKTLRYYDQLGLLKPARTDEATGYRYYTAEQLIRLHRILAYLEGRRSSLPCSRRCSDSGACSPATPTFRPFCFRSRGYRSVRCR</sequence>
<accession>A0ABM8V1R3</accession>
<dbReference type="InterPro" id="IPR047057">
    <property type="entry name" value="MerR_fam"/>
</dbReference>
<dbReference type="PANTHER" id="PTHR30204:SF97">
    <property type="entry name" value="MERR FAMILY REGULATORY PROTEIN"/>
    <property type="match status" value="1"/>
</dbReference>
<organism evidence="3 4">
    <name type="scientific">Thermobacillus xylanilyticus</name>
    <dbReference type="NCBI Taxonomy" id="76633"/>
    <lineage>
        <taxon>Bacteria</taxon>
        <taxon>Bacillati</taxon>
        <taxon>Bacillota</taxon>
        <taxon>Bacilli</taxon>
        <taxon>Bacillales</taxon>
        <taxon>Paenibacillaceae</taxon>
        <taxon>Thermobacillus</taxon>
    </lineage>
</organism>
<dbReference type="Pfam" id="PF13411">
    <property type="entry name" value="MerR_1"/>
    <property type="match status" value="1"/>
</dbReference>
<dbReference type="EMBL" id="CAJRAY010000023">
    <property type="protein sequence ID" value="CAG5081518.1"/>
    <property type="molecule type" value="Genomic_DNA"/>
</dbReference>
<gene>
    <name evidence="3" type="primary">txxe 1021</name>
    <name evidence="3" type="ORF">TXXE_05130</name>
</gene>
<dbReference type="RefSeq" id="WP_213483738.1">
    <property type="nucleotide sequence ID" value="NZ_CAJRAY010000023.1"/>
</dbReference>
<dbReference type="PANTHER" id="PTHR30204">
    <property type="entry name" value="REDOX-CYCLING DRUG-SENSING TRANSCRIPTIONAL ACTIVATOR SOXR"/>
    <property type="match status" value="1"/>
</dbReference>